<dbReference type="Proteomes" id="UP000319712">
    <property type="component" value="Unassembled WGS sequence"/>
</dbReference>
<organism evidence="7 8">
    <name type="scientific">Halorubrum cibi</name>
    <dbReference type="NCBI Taxonomy" id="413815"/>
    <lineage>
        <taxon>Archaea</taxon>
        <taxon>Methanobacteriati</taxon>
        <taxon>Methanobacteriota</taxon>
        <taxon>Stenosarchaea group</taxon>
        <taxon>Halobacteria</taxon>
        <taxon>Halobacteriales</taxon>
        <taxon>Haloferacaceae</taxon>
        <taxon>Halorubrum</taxon>
    </lineage>
</organism>
<dbReference type="GO" id="GO:0016020">
    <property type="term" value="C:membrane"/>
    <property type="evidence" value="ECO:0007669"/>
    <property type="project" value="UniProtKB-SubCell"/>
</dbReference>
<evidence type="ECO:0000313" key="7">
    <source>
        <dbReference type="EMBL" id="SMO51435.1"/>
    </source>
</evidence>
<dbReference type="PANTHER" id="PTHR36460:SF1">
    <property type="entry name" value="UPF0132 DOMAIN PROTEIN (AFU_ORTHOLOGUE AFUA_3G10255)"/>
    <property type="match status" value="1"/>
</dbReference>
<dbReference type="RefSeq" id="WP_185955685.1">
    <property type="nucleotide sequence ID" value="NZ_FXTD01000003.1"/>
</dbReference>
<evidence type="ECO:0000256" key="5">
    <source>
        <dbReference type="SAM" id="MobiDB-lite"/>
    </source>
</evidence>
<dbReference type="OrthoDB" id="329551at2157"/>
<feature type="transmembrane region" description="Helical" evidence="6">
    <location>
        <begin position="92"/>
        <end position="117"/>
    </location>
</feature>
<evidence type="ECO:0000256" key="4">
    <source>
        <dbReference type="ARBA" id="ARBA00023136"/>
    </source>
</evidence>
<reference evidence="7 8" key="1">
    <citation type="submission" date="2017-05" db="EMBL/GenBank/DDBJ databases">
        <authorList>
            <person name="Varghese N."/>
            <person name="Submissions S."/>
        </authorList>
    </citation>
    <scope>NUCLEOTIDE SEQUENCE [LARGE SCALE GENOMIC DNA]</scope>
    <source>
        <strain evidence="7 8">DSM 19504</strain>
    </source>
</reference>
<keyword evidence="8" id="KW-1185">Reference proteome</keyword>
<evidence type="ECO:0000256" key="6">
    <source>
        <dbReference type="SAM" id="Phobius"/>
    </source>
</evidence>
<comment type="subcellular location">
    <subcellularLocation>
        <location evidence="1">Membrane</location>
        <topology evidence="1">Multi-pass membrane protein</topology>
    </subcellularLocation>
</comment>
<dbReference type="EMBL" id="FXTD01000003">
    <property type="protein sequence ID" value="SMO51435.1"/>
    <property type="molecule type" value="Genomic_DNA"/>
</dbReference>
<evidence type="ECO:0000313" key="8">
    <source>
        <dbReference type="Proteomes" id="UP000319712"/>
    </source>
</evidence>
<feature type="compositionally biased region" description="Low complexity" evidence="5">
    <location>
        <begin position="39"/>
        <end position="53"/>
    </location>
</feature>
<protein>
    <submittedName>
        <fullName evidence="7">Uncharacterized membrane protein</fullName>
    </submittedName>
</protein>
<evidence type="ECO:0000256" key="2">
    <source>
        <dbReference type="ARBA" id="ARBA00022692"/>
    </source>
</evidence>
<dbReference type="PANTHER" id="PTHR36460">
    <property type="entry name" value="UPF0132 DOMAIN PROTEIN (AFU_ORTHOLOGUE AFUA_3G10255)"/>
    <property type="match status" value="1"/>
</dbReference>
<accession>A0A521BWI4</accession>
<evidence type="ECO:0000256" key="3">
    <source>
        <dbReference type="ARBA" id="ARBA00022989"/>
    </source>
</evidence>
<name>A0A521BWI4_9EURY</name>
<feature type="region of interest" description="Disordered" evidence="5">
    <location>
        <begin position="1"/>
        <end position="53"/>
    </location>
</feature>
<keyword evidence="4 6" id="KW-0472">Membrane</keyword>
<evidence type="ECO:0000256" key="1">
    <source>
        <dbReference type="ARBA" id="ARBA00004141"/>
    </source>
</evidence>
<proteinExistence type="predicted"/>
<dbReference type="AlphaFoldDB" id="A0A521BWI4"/>
<keyword evidence="2 6" id="KW-0812">Transmembrane</keyword>
<keyword evidence="3 6" id="KW-1133">Transmembrane helix</keyword>
<feature type="transmembrane region" description="Helical" evidence="6">
    <location>
        <begin position="123"/>
        <end position="149"/>
    </location>
</feature>
<sequence length="174" mass="17822">MVTDRSTAGDAVDAAVEESTSDPLAGEKSMGAEAVDPQTTESEAAATPADTATGTGLESNVAGALSYLLGPITGVLFYVLEPEDAFVRFHAVQSTLVFGGLFAASLVLSVGLTLLSFLPGVGWIAAAVLGIGGLLLTPVALLAWAFLLYKAYIGEEYAVPLVGSYARSYATVDE</sequence>
<feature type="transmembrane region" description="Helical" evidence="6">
    <location>
        <begin position="61"/>
        <end position="80"/>
    </location>
</feature>
<gene>
    <name evidence="7" type="ORF">SAMN06264867_103110</name>
</gene>